<dbReference type="Gene3D" id="1.10.287.130">
    <property type="match status" value="1"/>
</dbReference>
<evidence type="ECO:0000256" key="1">
    <source>
        <dbReference type="ARBA" id="ARBA00000085"/>
    </source>
</evidence>
<dbReference type="AlphaFoldDB" id="A0A517QR56"/>
<comment type="catalytic activity">
    <reaction evidence="1">
        <text>ATP + protein L-histidine = ADP + protein N-phospho-L-histidine.</text>
        <dbReference type="EC" id="2.7.13.3"/>
    </reaction>
</comment>
<evidence type="ECO:0000256" key="3">
    <source>
        <dbReference type="ARBA" id="ARBA00022553"/>
    </source>
</evidence>
<accession>A0A517QR56</accession>
<gene>
    <name evidence="8" type="primary">fixL_2</name>
    <name evidence="8" type="ORF">Mal48_33550</name>
</gene>
<dbReference type="InterPro" id="IPR005467">
    <property type="entry name" value="His_kinase_dom"/>
</dbReference>
<reference evidence="8 9" key="1">
    <citation type="submission" date="2019-02" db="EMBL/GenBank/DDBJ databases">
        <title>Deep-cultivation of Planctomycetes and their phenomic and genomic characterization uncovers novel biology.</title>
        <authorList>
            <person name="Wiegand S."/>
            <person name="Jogler M."/>
            <person name="Boedeker C."/>
            <person name="Pinto D."/>
            <person name="Vollmers J."/>
            <person name="Rivas-Marin E."/>
            <person name="Kohn T."/>
            <person name="Peeters S.H."/>
            <person name="Heuer A."/>
            <person name="Rast P."/>
            <person name="Oberbeckmann S."/>
            <person name="Bunk B."/>
            <person name="Jeske O."/>
            <person name="Meyerdierks A."/>
            <person name="Storesund J.E."/>
            <person name="Kallscheuer N."/>
            <person name="Luecker S."/>
            <person name="Lage O.M."/>
            <person name="Pohl T."/>
            <person name="Merkel B.J."/>
            <person name="Hornburger P."/>
            <person name="Mueller R.-W."/>
            <person name="Bruemmer F."/>
            <person name="Labrenz M."/>
            <person name="Spormann A.M."/>
            <person name="Op den Camp H."/>
            <person name="Overmann J."/>
            <person name="Amann R."/>
            <person name="Jetten M.S.M."/>
            <person name="Mascher T."/>
            <person name="Medema M.H."/>
            <person name="Devos D.P."/>
            <person name="Kaster A.-K."/>
            <person name="Ovreas L."/>
            <person name="Rohde M."/>
            <person name="Galperin M.Y."/>
            <person name="Jogler C."/>
        </authorList>
    </citation>
    <scope>NUCLEOTIDE SEQUENCE [LARGE SCALE GENOMIC DNA]</scope>
    <source>
        <strain evidence="8 9">Mal48</strain>
    </source>
</reference>
<dbReference type="SUPFAM" id="SSF55874">
    <property type="entry name" value="ATPase domain of HSP90 chaperone/DNA topoisomerase II/histidine kinase"/>
    <property type="match status" value="1"/>
</dbReference>
<dbReference type="EMBL" id="CP036267">
    <property type="protein sequence ID" value="QDT34095.1"/>
    <property type="molecule type" value="Genomic_DNA"/>
</dbReference>
<feature type="domain" description="Histidine kinase" evidence="7">
    <location>
        <begin position="46"/>
        <end position="259"/>
    </location>
</feature>
<dbReference type="InterPro" id="IPR036097">
    <property type="entry name" value="HisK_dim/P_sf"/>
</dbReference>
<dbReference type="Pfam" id="PF02518">
    <property type="entry name" value="HATPase_c"/>
    <property type="match status" value="1"/>
</dbReference>
<feature type="region of interest" description="Disordered" evidence="6">
    <location>
        <begin position="264"/>
        <end position="288"/>
    </location>
</feature>
<evidence type="ECO:0000259" key="7">
    <source>
        <dbReference type="PROSITE" id="PS50109"/>
    </source>
</evidence>
<evidence type="ECO:0000313" key="8">
    <source>
        <dbReference type="EMBL" id="QDT34095.1"/>
    </source>
</evidence>
<organism evidence="8 9">
    <name type="scientific">Thalassoglobus polymorphus</name>
    <dbReference type="NCBI Taxonomy" id="2527994"/>
    <lineage>
        <taxon>Bacteria</taxon>
        <taxon>Pseudomonadati</taxon>
        <taxon>Planctomycetota</taxon>
        <taxon>Planctomycetia</taxon>
        <taxon>Planctomycetales</taxon>
        <taxon>Planctomycetaceae</taxon>
        <taxon>Thalassoglobus</taxon>
    </lineage>
</organism>
<keyword evidence="4 8" id="KW-0808">Transferase</keyword>
<evidence type="ECO:0000256" key="5">
    <source>
        <dbReference type="ARBA" id="ARBA00022777"/>
    </source>
</evidence>
<dbReference type="FunFam" id="3.30.565.10:FF:000006">
    <property type="entry name" value="Sensor histidine kinase WalK"/>
    <property type="match status" value="1"/>
</dbReference>
<dbReference type="CDD" id="cd00075">
    <property type="entry name" value="HATPase"/>
    <property type="match status" value="1"/>
</dbReference>
<dbReference type="Pfam" id="PF00512">
    <property type="entry name" value="HisKA"/>
    <property type="match status" value="1"/>
</dbReference>
<keyword evidence="3" id="KW-0597">Phosphoprotein</keyword>
<dbReference type="GO" id="GO:0000155">
    <property type="term" value="F:phosphorelay sensor kinase activity"/>
    <property type="evidence" value="ECO:0007669"/>
    <property type="project" value="InterPro"/>
</dbReference>
<dbReference type="PANTHER" id="PTHR43065:SF42">
    <property type="entry name" value="TWO-COMPONENT SENSOR PPRA"/>
    <property type="match status" value="1"/>
</dbReference>
<dbReference type="EC" id="2.7.13.3" evidence="2"/>
<name>A0A517QR56_9PLAN</name>
<evidence type="ECO:0000256" key="4">
    <source>
        <dbReference type="ARBA" id="ARBA00022679"/>
    </source>
</evidence>
<proteinExistence type="predicted"/>
<dbReference type="PROSITE" id="PS50109">
    <property type="entry name" value="HIS_KIN"/>
    <property type="match status" value="1"/>
</dbReference>
<dbReference type="InterPro" id="IPR036890">
    <property type="entry name" value="HATPase_C_sf"/>
</dbReference>
<evidence type="ECO:0000256" key="2">
    <source>
        <dbReference type="ARBA" id="ARBA00012438"/>
    </source>
</evidence>
<keyword evidence="9" id="KW-1185">Reference proteome</keyword>
<dbReference type="PRINTS" id="PR00344">
    <property type="entry name" value="BCTRLSENSOR"/>
</dbReference>
<dbReference type="RefSeq" id="WP_145201481.1">
    <property type="nucleotide sequence ID" value="NZ_CP036267.1"/>
</dbReference>
<dbReference type="OrthoDB" id="9784397at2"/>
<dbReference type="KEGG" id="tpol:Mal48_33550"/>
<keyword evidence="5" id="KW-0418">Kinase</keyword>
<protein>
    <recommendedName>
        <fullName evidence="2">histidine kinase</fullName>
        <ecNumber evidence="2">2.7.13.3</ecNumber>
    </recommendedName>
</protein>
<dbReference type="SMART" id="SM00388">
    <property type="entry name" value="HisKA"/>
    <property type="match status" value="1"/>
</dbReference>
<evidence type="ECO:0000256" key="6">
    <source>
        <dbReference type="SAM" id="MobiDB-lite"/>
    </source>
</evidence>
<dbReference type="InterPro" id="IPR003594">
    <property type="entry name" value="HATPase_dom"/>
</dbReference>
<dbReference type="Proteomes" id="UP000315724">
    <property type="component" value="Chromosome"/>
</dbReference>
<dbReference type="InterPro" id="IPR003661">
    <property type="entry name" value="HisK_dim/P_dom"/>
</dbReference>
<evidence type="ECO:0000313" key="9">
    <source>
        <dbReference type="Proteomes" id="UP000315724"/>
    </source>
</evidence>
<dbReference type="SMART" id="SM00387">
    <property type="entry name" value="HATPase_c"/>
    <property type="match status" value="1"/>
</dbReference>
<dbReference type="PANTHER" id="PTHR43065">
    <property type="entry name" value="SENSOR HISTIDINE KINASE"/>
    <property type="match status" value="1"/>
</dbReference>
<sequence>MSTHQDLDSSNTEPLQLEQLQLRLEELQEQLLQSQKMGSLGELSSSIAHEFNNILTTIINYAKLGLRQKDADARTKAFDKILSASQRAAKITTGMLSYARSSSDRRESHNLASLLNDVLILVEKDFKVHRIGLDVNISADPYASVNAGQIQQVLLNLIVNARQAMEPGRTLTITVSENKDDKMAEICIKDQGTGIPADVLPHIFEKFFTTKKADKNGQGGTGLGLSMCKDVMESHNGRIRVESAVGHGTKFTLRFPCSSQPAFGLKSSENANHNPQPEPSSATETSFV</sequence>
<dbReference type="InterPro" id="IPR004358">
    <property type="entry name" value="Sig_transdc_His_kin-like_C"/>
</dbReference>
<dbReference type="SUPFAM" id="SSF47384">
    <property type="entry name" value="Homodimeric domain of signal transducing histidine kinase"/>
    <property type="match status" value="1"/>
</dbReference>
<dbReference type="Gene3D" id="3.30.565.10">
    <property type="entry name" value="Histidine kinase-like ATPase, C-terminal domain"/>
    <property type="match status" value="1"/>
</dbReference>